<sequence>MILGCSSYLSRALKFAPQQALLRIGMCISMEPTFPPLRKQFENFVPGEVDLRRPDEPCFKNRKTIPGTQSELRTSSPFIQERSRKHNKRISVSKIEALQSKGTLANQFKHIDLNIRNYRSFQLAGFVEQQELASGTACMGYKFNFPCRKWEDNREGESKTSTRRLAYAERKAVQ</sequence>
<evidence type="ECO:0000313" key="3">
    <source>
        <dbReference type="Proteomes" id="UP000325313"/>
    </source>
</evidence>
<evidence type="ECO:0000313" key="2">
    <source>
        <dbReference type="EMBL" id="KAA1088083.1"/>
    </source>
</evidence>
<dbReference type="Proteomes" id="UP000325313">
    <property type="component" value="Unassembled WGS sequence"/>
</dbReference>
<protein>
    <submittedName>
        <fullName evidence="2">Uncharacterized protein</fullName>
    </submittedName>
</protein>
<gene>
    <name evidence="2" type="ORF">PGTUg99_028262</name>
</gene>
<dbReference type="AlphaFoldDB" id="A0A5B0NH21"/>
<name>A0A5B0NH21_PUCGR</name>
<evidence type="ECO:0000256" key="1">
    <source>
        <dbReference type="SAM" id="MobiDB-lite"/>
    </source>
</evidence>
<accession>A0A5B0NH21</accession>
<comment type="caution">
    <text evidence="2">The sequence shown here is derived from an EMBL/GenBank/DDBJ whole genome shotgun (WGS) entry which is preliminary data.</text>
</comment>
<dbReference type="EMBL" id="VDEP01000408">
    <property type="protein sequence ID" value="KAA1088083.1"/>
    <property type="molecule type" value="Genomic_DNA"/>
</dbReference>
<feature type="region of interest" description="Disordered" evidence="1">
    <location>
        <begin position="153"/>
        <end position="174"/>
    </location>
</feature>
<proteinExistence type="predicted"/>
<organism evidence="2 3">
    <name type="scientific">Puccinia graminis f. sp. tritici</name>
    <dbReference type="NCBI Taxonomy" id="56615"/>
    <lineage>
        <taxon>Eukaryota</taxon>
        <taxon>Fungi</taxon>
        <taxon>Dikarya</taxon>
        <taxon>Basidiomycota</taxon>
        <taxon>Pucciniomycotina</taxon>
        <taxon>Pucciniomycetes</taxon>
        <taxon>Pucciniales</taxon>
        <taxon>Pucciniaceae</taxon>
        <taxon>Puccinia</taxon>
    </lineage>
</organism>
<reference evidence="2 3" key="1">
    <citation type="submission" date="2019-05" db="EMBL/GenBank/DDBJ databases">
        <title>Emergence of the Ug99 lineage of the wheat stem rust pathogen through somatic hybridization.</title>
        <authorList>
            <person name="Li F."/>
            <person name="Upadhyaya N.M."/>
            <person name="Sperschneider J."/>
            <person name="Matny O."/>
            <person name="Nguyen-Phuc H."/>
            <person name="Mago R."/>
            <person name="Raley C."/>
            <person name="Miller M.E."/>
            <person name="Silverstein K.A.T."/>
            <person name="Henningsen E."/>
            <person name="Hirsch C.D."/>
            <person name="Visser B."/>
            <person name="Pretorius Z.A."/>
            <person name="Steffenson B.J."/>
            <person name="Schwessinger B."/>
            <person name="Dodds P.N."/>
            <person name="Figueroa M."/>
        </authorList>
    </citation>
    <scope>NUCLEOTIDE SEQUENCE [LARGE SCALE GENOMIC DNA]</scope>
    <source>
        <strain evidence="2 3">Ug99</strain>
    </source>
</reference>